<dbReference type="InterPro" id="IPR002078">
    <property type="entry name" value="Sigma_54_int"/>
</dbReference>
<evidence type="ECO:0000256" key="2">
    <source>
        <dbReference type="ARBA" id="ARBA00022840"/>
    </source>
</evidence>
<evidence type="ECO:0000256" key="4">
    <source>
        <dbReference type="ARBA" id="ARBA00023125"/>
    </source>
</evidence>
<dbReference type="SMART" id="SM00382">
    <property type="entry name" value="AAA"/>
    <property type="match status" value="1"/>
</dbReference>
<evidence type="ECO:0000259" key="6">
    <source>
        <dbReference type="PROSITE" id="PS50045"/>
    </source>
</evidence>
<keyword evidence="3" id="KW-0805">Transcription regulation</keyword>
<dbReference type="Gene3D" id="1.10.10.60">
    <property type="entry name" value="Homeodomain-like"/>
    <property type="match status" value="1"/>
</dbReference>
<comment type="caution">
    <text evidence="7">The sequence shown here is derived from an EMBL/GenBank/DDBJ whole genome shotgun (WGS) entry which is preliminary data.</text>
</comment>
<dbReference type="EMBL" id="VMKJ01000021">
    <property type="protein sequence ID" value="TVO35876.1"/>
    <property type="molecule type" value="Genomic_DNA"/>
</dbReference>
<keyword evidence="1" id="KW-0547">Nucleotide-binding</keyword>
<sequence>MNPWLEATANLIKLREVQKLENTFLYTLLQNLRIQNALLLSLSGDGRYLCHKDREQTFSWSTVDFDVPFSHVLQDRIPKMLSFSDLVYWLRNKDFKRFTSSYGAGISCYIYPLSCLKEDSPSLLVLFGHEHRLQEVCTDSEFASYVETFCVQWLLLHEFKQIGKSTQDLSEALMVEKSAKQQSQQIRELSKSLIGNSSVMAEVKKKIVHAAQTSLSVLIQGETGVGKEVVARGIHKISASEKGRFIAINCSNMTTPTLEVELLGCEKGAFPGADAEREGLISQADGGTLFLDEIGDMPMTLQSKLLRILETKTFRPLGGKVEHMSNFRLVSATHINLQEKVKTKEFRADLYYRLMQCPISLPPLVDRKDDIELLSQFFITQYNKQNARSVGYLTSSALAHLKTFDFLGNVRELKNIIELSCSLVDDGQPISLSCIANNALALSLSELDRSLDRLESGNLNQLLEEFECKLILKRLYKYSGNKTKAAKSLGIPLRTFTYKCQKLEILYDASNS</sequence>
<dbReference type="InterPro" id="IPR025943">
    <property type="entry name" value="Sigma_54_int_dom_ATP-bd_2"/>
</dbReference>
<reference evidence="7 8" key="1">
    <citation type="submission" date="2019-07" db="EMBL/GenBank/DDBJ databases">
        <title>The draft genome sequence of Vibrio algivorus M1486.</title>
        <authorList>
            <person name="Meng X."/>
        </authorList>
    </citation>
    <scope>NUCLEOTIDE SEQUENCE [LARGE SCALE GENOMIC DNA]</scope>
    <source>
        <strain evidence="7 8">M1486</strain>
    </source>
</reference>
<evidence type="ECO:0000256" key="5">
    <source>
        <dbReference type="ARBA" id="ARBA00023163"/>
    </source>
</evidence>
<dbReference type="FunFam" id="3.40.50.300:FF:000006">
    <property type="entry name" value="DNA-binding transcriptional regulator NtrC"/>
    <property type="match status" value="1"/>
</dbReference>
<evidence type="ECO:0000256" key="1">
    <source>
        <dbReference type="ARBA" id="ARBA00022741"/>
    </source>
</evidence>
<dbReference type="GO" id="GO:0043565">
    <property type="term" value="F:sequence-specific DNA binding"/>
    <property type="evidence" value="ECO:0007669"/>
    <property type="project" value="InterPro"/>
</dbReference>
<dbReference type="GO" id="GO:0006355">
    <property type="term" value="P:regulation of DNA-templated transcription"/>
    <property type="evidence" value="ECO:0007669"/>
    <property type="project" value="InterPro"/>
</dbReference>
<dbReference type="PRINTS" id="PR01590">
    <property type="entry name" value="HTHFIS"/>
</dbReference>
<dbReference type="InterPro" id="IPR003593">
    <property type="entry name" value="AAA+_ATPase"/>
</dbReference>
<dbReference type="PANTHER" id="PTHR32071">
    <property type="entry name" value="TRANSCRIPTIONAL REGULATORY PROTEIN"/>
    <property type="match status" value="1"/>
</dbReference>
<feature type="domain" description="Sigma-54 factor interaction" evidence="6">
    <location>
        <begin position="193"/>
        <end position="422"/>
    </location>
</feature>
<dbReference type="SUPFAM" id="SSF46689">
    <property type="entry name" value="Homeodomain-like"/>
    <property type="match status" value="1"/>
</dbReference>
<dbReference type="Pfam" id="PF25601">
    <property type="entry name" value="AAA_lid_14"/>
    <property type="match status" value="1"/>
</dbReference>
<keyword evidence="5" id="KW-0804">Transcription</keyword>
<dbReference type="OrthoDB" id="9804019at2"/>
<protein>
    <submittedName>
        <fullName evidence="7">Sigma-54-dependent Fis family transcriptional regulator</fullName>
    </submittedName>
</protein>
<organism evidence="7 8">
    <name type="scientific">Vibrio algivorus</name>
    <dbReference type="NCBI Taxonomy" id="1667024"/>
    <lineage>
        <taxon>Bacteria</taxon>
        <taxon>Pseudomonadati</taxon>
        <taxon>Pseudomonadota</taxon>
        <taxon>Gammaproteobacteria</taxon>
        <taxon>Vibrionales</taxon>
        <taxon>Vibrionaceae</taxon>
        <taxon>Vibrio</taxon>
    </lineage>
</organism>
<dbReference type="InterPro" id="IPR009057">
    <property type="entry name" value="Homeodomain-like_sf"/>
</dbReference>
<dbReference type="GO" id="GO:0005524">
    <property type="term" value="F:ATP binding"/>
    <property type="evidence" value="ECO:0007669"/>
    <property type="project" value="UniProtKB-KW"/>
</dbReference>
<proteinExistence type="predicted"/>
<dbReference type="InterPro" id="IPR058031">
    <property type="entry name" value="AAA_lid_NorR"/>
</dbReference>
<dbReference type="PROSITE" id="PS50045">
    <property type="entry name" value="SIGMA54_INTERACT_4"/>
    <property type="match status" value="1"/>
</dbReference>
<dbReference type="InterPro" id="IPR002197">
    <property type="entry name" value="HTH_Fis"/>
</dbReference>
<dbReference type="CDD" id="cd00009">
    <property type="entry name" value="AAA"/>
    <property type="match status" value="1"/>
</dbReference>
<dbReference type="PROSITE" id="PS00676">
    <property type="entry name" value="SIGMA54_INTERACT_2"/>
    <property type="match status" value="1"/>
</dbReference>
<dbReference type="Proteomes" id="UP000319828">
    <property type="component" value="Unassembled WGS sequence"/>
</dbReference>
<evidence type="ECO:0000256" key="3">
    <source>
        <dbReference type="ARBA" id="ARBA00023015"/>
    </source>
</evidence>
<name>A0A557P5C9_9VIBR</name>
<gene>
    <name evidence="7" type="ORF">FOF44_10820</name>
</gene>
<dbReference type="RefSeq" id="WP_144388363.1">
    <property type="nucleotide sequence ID" value="NZ_CANNCB010000029.1"/>
</dbReference>
<dbReference type="InterPro" id="IPR025662">
    <property type="entry name" value="Sigma_54_int_dom_ATP-bd_1"/>
</dbReference>
<dbReference type="PROSITE" id="PS00675">
    <property type="entry name" value="SIGMA54_INTERACT_1"/>
    <property type="match status" value="1"/>
</dbReference>
<dbReference type="Gene3D" id="1.10.8.60">
    <property type="match status" value="1"/>
</dbReference>
<dbReference type="InterPro" id="IPR027417">
    <property type="entry name" value="P-loop_NTPase"/>
</dbReference>
<keyword evidence="4" id="KW-0238">DNA-binding</keyword>
<keyword evidence="2" id="KW-0067">ATP-binding</keyword>
<dbReference type="AlphaFoldDB" id="A0A557P5C9"/>
<dbReference type="Pfam" id="PF02954">
    <property type="entry name" value="HTH_8"/>
    <property type="match status" value="1"/>
</dbReference>
<dbReference type="Gene3D" id="3.40.50.300">
    <property type="entry name" value="P-loop containing nucleotide triphosphate hydrolases"/>
    <property type="match status" value="1"/>
</dbReference>
<evidence type="ECO:0000313" key="7">
    <source>
        <dbReference type="EMBL" id="TVO35876.1"/>
    </source>
</evidence>
<accession>A0A557P5C9</accession>
<dbReference type="PANTHER" id="PTHR32071:SF117">
    <property type="entry name" value="PTS-DEPENDENT DIHYDROXYACETONE KINASE OPERON REGULATORY PROTEIN-RELATED"/>
    <property type="match status" value="1"/>
</dbReference>
<dbReference type="Pfam" id="PF00158">
    <property type="entry name" value="Sigma54_activat"/>
    <property type="match status" value="1"/>
</dbReference>
<dbReference type="SUPFAM" id="SSF52540">
    <property type="entry name" value="P-loop containing nucleoside triphosphate hydrolases"/>
    <property type="match status" value="1"/>
</dbReference>
<evidence type="ECO:0000313" key="8">
    <source>
        <dbReference type="Proteomes" id="UP000319828"/>
    </source>
</evidence>